<evidence type="ECO:0000313" key="2">
    <source>
        <dbReference type="Proteomes" id="UP001176961"/>
    </source>
</evidence>
<reference evidence="1" key="1">
    <citation type="submission" date="2023-07" db="EMBL/GenBank/DDBJ databases">
        <authorList>
            <consortium name="CYATHOMIX"/>
        </authorList>
    </citation>
    <scope>NUCLEOTIDE SEQUENCE</scope>
    <source>
        <strain evidence="1">N/A</strain>
    </source>
</reference>
<dbReference type="EMBL" id="CATQJL010000112">
    <property type="protein sequence ID" value="CAJ0594584.1"/>
    <property type="molecule type" value="Genomic_DNA"/>
</dbReference>
<dbReference type="AlphaFoldDB" id="A0AA36GM58"/>
<keyword evidence="2" id="KW-1185">Reference proteome</keyword>
<comment type="caution">
    <text evidence="1">The sequence shown here is derived from an EMBL/GenBank/DDBJ whole genome shotgun (WGS) entry which is preliminary data.</text>
</comment>
<proteinExistence type="predicted"/>
<name>A0AA36GM58_CYLNA</name>
<dbReference type="Proteomes" id="UP001176961">
    <property type="component" value="Unassembled WGS sequence"/>
</dbReference>
<accession>A0AA36GM58</accession>
<organism evidence="1 2">
    <name type="scientific">Cylicocyclus nassatus</name>
    <name type="common">Nematode worm</name>
    <dbReference type="NCBI Taxonomy" id="53992"/>
    <lineage>
        <taxon>Eukaryota</taxon>
        <taxon>Metazoa</taxon>
        <taxon>Ecdysozoa</taxon>
        <taxon>Nematoda</taxon>
        <taxon>Chromadorea</taxon>
        <taxon>Rhabditida</taxon>
        <taxon>Rhabditina</taxon>
        <taxon>Rhabditomorpha</taxon>
        <taxon>Strongyloidea</taxon>
        <taxon>Strongylidae</taxon>
        <taxon>Cylicocyclus</taxon>
    </lineage>
</organism>
<protein>
    <submittedName>
        <fullName evidence="1">Uncharacterized protein</fullName>
    </submittedName>
</protein>
<evidence type="ECO:0000313" key="1">
    <source>
        <dbReference type="EMBL" id="CAJ0594584.1"/>
    </source>
</evidence>
<sequence length="52" mass="5997">MKEDEHAKRTFIQSSETRKNKLKLVDNVRNAVSRLLVVKQMIVKIIVFAVAT</sequence>
<gene>
    <name evidence="1" type="ORF">CYNAS_LOCUS6567</name>
</gene>